<name>A0A6L5QDJ4_9BURK</name>
<evidence type="ECO:0000313" key="3">
    <source>
        <dbReference type="EMBL" id="MRX07807.1"/>
    </source>
</evidence>
<dbReference type="InterPro" id="IPR013424">
    <property type="entry name" value="Ice-binding_C"/>
</dbReference>
<dbReference type="InterPro" id="IPR026588">
    <property type="entry name" value="Choice_anch_A"/>
</dbReference>
<keyword evidence="4" id="KW-1185">Reference proteome</keyword>
<organism evidence="3 4">
    <name type="scientific">Duganella alba</name>
    <dbReference type="NCBI Taxonomy" id="2666081"/>
    <lineage>
        <taxon>Bacteria</taxon>
        <taxon>Pseudomonadati</taxon>
        <taxon>Pseudomonadota</taxon>
        <taxon>Betaproteobacteria</taxon>
        <taxon>Burkholderiales</taxon>
        <taxon>Oxalobacteraceae</taxon>
        <taxon>Telluria group</taxon>
        <taxon>Duganella</taxon>
    </lineage>
</organism>
<reference evidence="3 4" key="1">
    <citation type="submission" date="2019-11" db="EMBL/GenBank/DDBJ databases">
        <title>Novel species isolated from a subtropical stream in China.</title>
        <authorList>
            <person name="Lu H."/>
        </authorList>
    </citation>
    <scope>NUCLEOTIDE SEQUENCE [LARGE SCALE GENOMIC DNA]</scope>
    <source>
        <strain evidence="3 4">FT25W</strain>
    </source>
</reference>
<sequence>MLQQFNLVVSQDLTSTSHVQGRTFVGGNAVAQDFVQKPAHVAASNYAGVTVLGNMSGNNNDAHVDALGLYVGGSTNKVIVNKGDAYVGGSATGGGFSDNTWVNGAATDVNQNGAFHAATSNRHINNPLAAETSTMLTNKAAATSTDFGQVMTGLSTQLSTLKGTKDATVSIDTATHSKVTFSGTANSSGLLVFDLTGDTDSSIFSSKITDFYFNLTGATTVIFNTDDKNLTLNANFQNAESNGSKFIWNFAGAESVTVGRTFGGQVLVAGGTFSNINGANVEGGVYAQNVNEYGQIHIQAFTGTIPAAVPEADTYAMLLAGLGIVGFIGRRRQKAAAAR</sequence>
<feature type="domain" description="Ice-binding protein C-terminal" evidence="1">
    <location>
        <begin position="308"/>
        <end position="332"/>
    </location>
</feature>
<dbReference type="AlphaFoldDB" id="A0A6L5QDJ4"/>
<protein>
    <submittedName>
        <fullName evidence="3">Choice-of-anchor A family protein</fullName>
    </submittedName>
</protein>
<evidence type="ECO:0000259" key="2">
    <source>
        <dbReference type="Pfam" id="PF20597"/>
    </source>
</evidence>
<dbReference type="EMBL" id="WKJM01000005">
    <property type="protein sequence ID" value="MRX07807.1"/>
    <property type="molecule type" value="Genomic_DNA"/>
</dbReference>
<dbReference type="Pfam" id="PF20597">
    <property type="entry name" value="pAdhesive_15"/>
    <property type="match status" value="1"/>
</dbReference>
<gene>
    <name evidence="3" type="ORF">GJ697_08190</name>
</gene>
<feature type="domain" description="Choice-of-anchor A" evidence="2">
    <location>
        <begin position="2"/>
        <end position="297"/>
    </location>
</feature>
<evidence type="ECO:0000259" key="1">
    <source>
        <dbReference type="Pfam" id="PF07589"/>
    </source>
</evidence>
<dbReference type="Proteomes" id="UP000481037">
    <property type="component" value="Unassembled WGS sequence"/>
</dbReference>
<accession>A0A6L5QDJ4</accession>
<proteinExistence type="predicted"/>
<dbReference type="NCBIfam" id="TIGR04215">
    <property type="entry name" value="choice_anch_A"/>
    <property type="match status" value="1"/>
</dbReference>
<evidence type="ECO:0000313" key="4">
    <source>
        <dbReference type="Proteomes" id="UP000481037"/>
    </source>
</evidence>
<comment type="caution">
    <text evidence="3">The sequence shown here is derived from an EMBL/GenBank/DDBJ whole genome shotgun (WGS) entry which is preliminary data.</text>
</comment>
<dbReference type="Pfam" id="PF07589">
    <property type="entry name" value="PEP-CTERM"/>
    <property type="match status" value="1"/>
</dbReference>